<reference evidence="3" key="1">
    <citation type="journal article" date="2019" name="Int. J. Syst. Evol. Microbiol.">
        <title>The Global Catalogue of Microorganisms (GCM) 10K type strain sequencing project: providing services to taxonomists for standard genome sequencing and annotation.</title>
        <authorList>
            <consortium name="The Broad Institute Genomics Platform"/>
            <consortium name="The Broad Institute Genome Sequencing Center for Infectious Disease"/>
            <person name="Wu L."/>
            <person name="Ma J."/>
        </authorList>
    </citation>
    <scope>NUCLEOTIDE SEQUENCE [LARGE SCALE GENOMIC DNA]</scope>
    <source>
        <strain evidence="3">JCM 18459</strain>
    </source>
</reference>
<organism evidence="2 3">
    <name type="scientific">Nocardioides marinquilinus</name>
    <dbReference type="NCBI Taxonomy" id="1210400"/>
    <lineage>
        <taxon>Bacteria</taxon>
        <taxon>Bacillati</taxon>
        <taxon>Actinomycetota</taxon>
        <taxon>Actinomycetes</taxon>
        <taxon>Propionibacteriales</taxon>
        <taxon>Nocardioidaceae</taxon>
        <taxon>Nocardioides</taxon>
    </lineage>
</organism>
<evidence type="ECO:0000259" key="1">
    <source>
        <dbReference type="PROSITE" id="PS51819"/>
    </source>
</evidence>
<dbReference type="InterPro" id="IPR037523">
    <property type="entry name" value="VOC_core"/>
</dbReference>
<accession>A0ABP9Q277</accession>
<proteinExistence type="predicted"/>
<protein>
    <submittedName>
        <fullName evidence="2">VOC family protein</fullName>
    </submittedName>
</protein>
<dbReference type="Gene3D" id="3.10.180.10">
    <property type="entry name" value="2,3-Dihydroxybiphenyl 1,2-Dioxygenase, domain 1"/>
    <property type="match status" value="1"/>
</dbReference>
<dbReference type="SUPFAM" id="SSF54593">
    <property type="entry name" value="Glyoxalase/Bleomycin resistance protein/Dihydroxybiphenyl dioxygenase"/>
    <property type="match status" value="1"/>
</dbReference>
<dbReference type="PROSITE" id="PS51819">
    <property type="entry name" value="VOC"/>
    <property type="match status" value="1"/>
</dbReference>
<sequence>MLRGLTTITYLADDVAAARDWYAEVLGVEAYFERADDAGPAYVEFRVGDHQHELGVMARRYAPHGPEVAGAIAYWAVDDVEAAHDRLLVLGATPHHPPTPRGPGFTTASVVDPFGNVLGVMFNQHYLDTVGSAR</sequence>
<evidence type="ECO:0000313" key="3">
    <source>
        <dbReference type="Proteomes" id="UP001500221"/>
    </source>
</evidence>
<dbReference type="PANTHER" id="PTHR33993:SF14">
    <property type="entry name" value="GB|AAF24581.1"/>
    <property type="match status" value="1"/>
</dbReference>
<dbReference type="Proteomes" id="UP001500221">
    <property type="component" value="Unassembled WGS sequence"/>
</dbReference>
<name>A0ABP9Q277_9ACTN</name>
<dbReference type="InterPro" id="IPR004360">
    <property type="entry name" value="Glyas_Fos-R_dOase_dom"/>
</dbReference>
<dbReference type="InterPro" id="IPR029068">
    <property type="entry name" value="Glyas_Bleomycin-R_OHBP_Dase"/>
</dbReference>
<dbReference type="PANTHER" id="PTHR33993">
    <property type="entry name" value="GLYOXALASE-RELATED"/>
    <property type="match status" value="1"/>
</dbReference>
<dbReference type="InterPro" id="IPR052164">
    <property type="entry name" value="Anthracycline_SecMetBiosynth"/>
</dbReference>
<feature type="domain" description="VOC" evidence="1">
    <location>
        <begin position="4"/>
        <end position="124"/>
    </location>
</feature>
<keyword evidence="3" id="KW-1185">Reference proteome</keyword>
<dbReference type="EMBL" id="BAABKG010000007">
    <property type="protein sequence ID" value="GAA5155973.1"/>
    <property type="molecule type" value="Genomic_DNA"/>
</dbReference>
<dbReference type="RefSeq" id="WP_345463761.1">
    <property type="nucleotide sequence ID" value="NZ_BAABKG010000007.1"/>
</dbReference>
<comment type="caution">
    <text evidence="2">The sequence shown here is derived from an EMBL/GenBank/DDBJ whole genome shotgun (WGS) entry which is preliminary data.</text>
</comment>
<evidence type="ECO:0000313" key="2">
    <source>
        <dbReference type="EMBL" id="GAA5155973.1"/>
    </source>
</evidence>
<gene>
    <name evidence="2" type="ORF">GCM10023340_42610</name>
</gene>
<dbReference type="Pfam" id="PF00903">
    <property type="entry name" value="Glyoxalase"/>
    <property type="match status" value="1"/>
</dbReference>